<dbReference type="AlphaFoldDB" id="A0A5C1Y8C8"/>
<name>A0A5C1Y8C8_9MICO</name>
<keyword evidence="2" id="KW-1015">Disulfide bond</keyword>
<dbReference type="PANTHER" id="PTHR45080:SF8">
    <property type="entry name" value="IG-LIKE DOMAIN-CONTAINING PROTEIN"/>
    <property type="match status" value="1"/>
</dbReference>
<organism evidence="5 6">
    <name type="scientific">Protaetiibacter larvae</name>
    <dbReference type="NCBI Taxonomy" id="2592654"/>
    <lineage>
        <taxon>Bacteria</taxon>
        <taxon>Bacillati</taxon>
        <taxon>Actinomycetota</taxon>
        <taxon>Actinomycetes</taxon>
        <taxon>Micrococcales</taxon>
        <taxon>Microbacteriaceae</taxon>
        <taxon>Protaetiibacter</taxon>
    </lineage>
</organism>
<dbReference type="PANTHER" id="PTHR45080">
    <property type="entry name" value="CONTACTIN 5"/>
    <property type="match status" value="1"/>
</dbReference>
<dbReference type="Proteomes" id="UP000322159">
    <property type="component" value="Chromosome"/>
</dbReference>
<dbReference type="PROSITE" id="PS50835">
    <property type="entry name" value="IG_LIKE"/>
    <property type="match status" value="1"/>
</dbReference>
<dbReference type="InterPro" id="IPR050958">
    <property type="entry name" value="Cell_Adh-Cytoskel_Orgn"/>
</dbReference>
<evidence type="ECO:0000256" key="1">
    <source>
        <dbReference type="ARBA" id="ARBA00022729"/>
    </source>
</evidence>
<dbReference type="EMBL" id="CP043504">
    <property type="protein sequence ID" value="QEO09485.1"/>
    <property type="molecule type" value="Genomic_DNA"/>
</dbReference>
<protein>
    <recommendedName>
        <fullName evidence="4">Ig-like domain-containing protein</fullName>
    </recommendedName>
</protein>
<dbReference type="Gene3D" id="2.60.40.10">
    <property type="entry name" value="Immunoglobulins"/>
    <property type="match status" value="1"/>
</dbReference>
<evidence type="ECO:0000313" key="5">
    <source>
        <dbReference type="EMBL" id="QEO09485.1"/>
    </source>
</evidence>
<dbReference type="GO" id="GO:0005975">
    <property type="term" value="P:carbohydrate metabolic process"/>
    <property type="evidence" value="ECO:0007669"/>
    <property type="project" value="UniProtKB-ARBA"/>
</dbReference>
<dbReference type="InterPro" id="IPR013098">
    <property type="entry name" value="Ig_I-set"/>
</dbReference>
<feature type="domain" description="Ig-like" evidence="4">
    <location>
        <begin position="193"/>
        <end position="282"/>
    </location>
</feature>
<gene>
    <name evidence="5" type="ORF">FLP23_05345</name>
</gene>
<sequence length="533" mass="53410">MSPMKKKIAIAAVAATALALLTPMSAMADANTAPTVGSATGQTSEAFWILNAETTEPLPVGGSVPMSLDVSGSNAAGVSPITAPTGAASFSFISPRGQERNQNAWNAYLTLGSAAVLALPPITPSGLTSAGFGSPAGIGAVSLAGGDYSLGLAFVEAGEVTKVEFTYITIVPGNIATTTYTYAQPAVVIPVAPSVTTDPTSQSAVAGDDVTFTAAATGTPTPSVQWESAPSASSTFTPISGATSDTLTVNDVQLANTGTQYRAVYTNSAGTDTSAVAVLTVTPEPVVKPVDGDANELASVTLGEGETSLVLEGTGIPAGTYGVWAWSVPTQLANATVNADGDVTPIELSGLDNPVGEHTVALVDIATNEVVAWLLVTLSSSTSSVTDLSVDVLTSNKFALEGVAASVDLGDAARGASTSNVLPAFTVTDDRALLPGWDLTSAVDDFVNAAAGNDTIDKSALSIEARKVGAAVDGITAKGLFVAGTSNLFAEGLANSSTPSTGTQFDANLTFLVPADAKAGTYTSKLTLTLTSK</sequence>
<feature type="chain" id="PRO_5022729832" description="Ig-like domain-containing protein" evidence="3">
    <location>
        <begin position="29"/>
        <end position="533"/>
    </location>
</feature>
<evidence type="ECO:0000313" key="6">
    <source>
        <dbReference type="Proteomes" id="UP000322159"/>
    </source>
</evidence>
<evidence type="ECO:0000259" key="4">
    <source>
        <dbReference type="PROSITE" id="PS50835"/>
    </source>
</evidence>
<dbReference type="SMART" id="SM00409">
    <property type="entry name" value="IG"/>
    <property type="match status" value="1"/>
</dbReference>
<dbReference type="GO" id="GO:0005886">
    <property type="term" value="C:plasma membrane"/>
    <property type="evidence" value="ECO:0007669"/>
    <property type="project" value="TreeGrafter"/>
</dbReference>
<dbReference type="GO" id="GO:0050808">
    <property type="term" value="P:synapse organization"/>
    <property type="evidence" value="ECO:0007669"/>
    <property type="project" value="TreeGrafter"/>
</dbReference>
<keyword evidence="6" id="KW-1185">Reference proteome</keyword>
<keyword evidence="1 3" id="KW-0732">Signal</keyword>
<dbReference type="GO" id="GO:0007156">
    <property type="term" value="P:homophilic cell adhesion via plasma membrane adhesion molecules"/>
    <property type="evidence" value="ECO:0007669"/>
    <property type="project" value="TreeGrafter"/>
</dbReference>
<feature type="signal peptide" evidence="3">
    <location>
        <begin position="1"/>
        <end position="28"/>
    </location>
</feature>
<proteinExistence type="predicted"/>
<accession>A0A5C1Y8C8</accession>
<dbReference type="InterPro" id="IPR003599">
    <property type="entry name" value="Ig_sub"/>
</dbReference>
<reference evidence="5 6" key="1">
    <citation type="submission" date="2019-09" db="EMBL/GenBank/DDBJ databases">
        <title>Genome sequencing of strain KACC 19322.</title>
        <authorList>
            <person name="Heo J."/>
            <person name="Kim S.-J."/>
            <person name="Kim J.-S."/>
            <person name="Hong S.-B."/>
            <person name="Kwon S.-W."/>
        </authorList>
    </citation>
    <scope>NUCLEOTIDE SEQUENCE [LARGE SCALE GENOMIC DNA]</scope>
    <source>
        <strain evidence="5 6">KACC 19322</strain>
    </source>
</reference>
<dbReference type="InterPro" id="IPR007110">
    <property type="entry name" value="Ig-like_dom"/>
</dbReference>
<dbReference type="KEGG" id="lyk:FLP23_05345"/>
<dbReference type="Pfam" id="PF07679">
    <property type="entry name" value="I-set"/>
    <property type="match status" value="1"/>
</dbReference>
<dbReference type="InterPro" id="IPR036179">
    <property type="entry name" value="Ig-like_dom_sf"/>
</dbReference>
<evidence type="ECO:0000256" key="2">
    <source>
        <dbReference type="ARBA" id="ARBA00023157"/>
    </source>
</evidence>
<evidence type="ECO:0000256" key="3">
    <source>
        <dbReference type="SAM" id="SignalP"/>
    </source>
</evidence>
<dbReference type="InterPro" id="IPR013783">
    <property type="entry name" value="Ig-like_fold"/>
</dbReference>
<dbReference type="OrthoDB" id="5135378at2"/>
<dbReference type="SUPFAM" id="SSF48726">
    <property type="entry name" value="Immunoglobulin"/>
    <property type="match status" value="1"/>
</dbReference>